<reference evidence="1 2" key="1">
    <citation type="journal article" date="2004" name="Science">
        <title>Illuminating the evolutionary history of chlamydiae.</title>
        <authorList>
            <person name="Horn M."/>
            <person name="Collingro A."/>
            <person name="Schmitz-Esser S."/>
            <person name="Beier C.L."/>
            <person name="Purkhold U."/>
            <person name="Fartmann B."/>
            <person name="Brandt P."/>
            <person name="Nyakatura G.J."/>
            <person name="Droege M."/>
            <person name="Frishman D."/>
            <person name="Rattei T."/>
            <person name="Mewes H."/>
            <person name="Wagner M."/>
        </authorList>
    </citation>
    <scope>NUCLEOTIDE SEQUENCE [LARGE SCALE GENOMIC DNA]</scope>
    <source>
        <strain evidence="1 2">UWE25</strain>
    </source>
</reference>
<sequence length="78" mass="8813">MEENIDTTVVKAVQEIEYINKLLASDVKKIGKVVLNQHIERLNHLVNKIFTGNLSQTEQIAMGKIVDKAKNILKKLVT</sequence>
<dbReference type="HOGENOM" id="CLU_2618841_0_0_0"/>
<evidence type="ECO:0000313" key="2">
    <source>
        <dbReference type="Proteomes" id="UP000000529"/>
    </source>
</evidence>
<dbReference type="STRING" id="264201.pc0529"/>
<dbReference type="EMBL" id="BX908798">
    <property type="protein sequence ID" value="CAF23253.1"/>
    <property type="molecule type" value="Genomic_DNA"/>
</dbReference>
<organism evidence="1 2">
    <name type="scientific">Protochlamydia amoebophila (strain UWE25)</name>
    <dbReference type="NCBI Taxonomy" id="264201"/>
    <lineage>
        <taxon>Bacteria</taxon>
        <taxon>Pseudomonadati</taxon>
        <taxon>Chlamydiota</taxon>
        <taxon>Chlamydiia</taxon>
        <taxon>Parachlamydiales</taxon>
        <taxon>Parachlamydiaceae</taxon>
        <taxon>Candidatus Protochlamydia</taxon>
    </lineage>
</organism>
<gene>
    <name evidence="1" type="ORF">PC_RS02545</name>
</gene>
<proteinExistence type="predicted"/>
<dbReference type="AlphaFoldDB" id="Q6MDU6"/>
<evidence type="ECO:0000313" key="1">
    <source>
        <dbReference type="EMBL" id="CAF23253.1"/>
    </source>
</evidence>
<accession>Q6MDU6</accession>
<dbReference type="KEGG" id="pcu:PC_RS02545"/>
<dbReference type="RefSeq" id="WP_011175079.1">
    <property type="nucleotide sequence ID" value="NC_005861.2"/>
</dbReference>
<protein>
    <submittedName>
        <fullName evidence="1">Uncharacterized protein</fullName>
    </submittedName>
</protein>
<dbReference type="Proteomes" id="UP000000529">
    <property type="component" value="Chromosome"/>
</dbReference>
<keyword evidence="2" id="KW-1185">Reference proteome</keyword>
<name>Q6MDU6_PARUW</name>